<dbReference type="InterPro" id="IPR000629">
    <property type="entry name" value="RNA-helicase_DEAD-box_CS"/>
</dbReference>
<name>A0AB34J7I6_PRYPA</name>
<keyword evidence="15" id="KW-1185">Reference proteome</keyword>
<evidence type="ECO:0000256" key="6">
    <source>
        <dbReference type="ARBA" id="ARBA00022884"/>
    </source>
</evidence>
<evidence type="ECO:0000259" key="12">
    <source>
        <dbReference type="PROSITE" id="PS51194"/>
    </source>
</evidence>
<comment type="similarity">
    <text evidence="9">Belongs to the DEAD box helicase family.</text>
</comment>
<feature type="region of interest" description="Disordered" evidence="10">
    <location>
        <begin position="1"/>
        <end position="63"/>
    </location>
</feature>
<dbReference type="EC" id="3.6.4.13" evidence="1"/>
<feature type="domain" description="Helicase ATP-binding" evidence="11">
    <location>
        <begin position="100"/>
        <end position="270"/>
    </location>
</feature>
<keyword evidence="3 9" id="KW-0378">Hydrolase</keyword>
<keyword evidence="6" id="KW-0694">RNA-binding</keyword>
<dbReference type="Proteomes" id="UP001515480">
    <property type="component" value="Unassembled WGS sequence"/>
</dbReference>
<proteinExistence type="inferred from homology"/>
<dbReference type="Pfam" id="PF00271">
    <property type="entry name" value="Helicase_C"/>
    <property type="match status" value="1"/>
</dbReference>
<feature type="short sequence motif" description="Q motif" evidence="8">
    <location>
        <begin position="69"/>
        <end position="97"/>
    </location>
</feature>
<evidence type="ECO:0000256" key="7">
    <source>
        <dbReference type="ARBA" id="ARBA00047984"/>
    </source>
</evidence>
<dbReference type="PROSITE" id="PS00039">
    <property type="entry name" value="DEAD_ATP_HELICASE"/>
    <property type="match status" value="1"/>
</dbReference>
<dbReference type="PROSITE" id="PS51194">
    <property type="entry name" value="HELICASE_CTER"/>
    <property type="match status" value="1"/>
</dbReference>
<accession>A0AB34J7I6</accession>
<dbReference type="InterPro" id="IPR027417">
    <property type="entry name" value="P-loop_NTPase"/>
</dbReference>
<sequence>MNQEESNTLATGGKVRGGSGAPHTEGAEEAHSLGATRRGSGEGEPSCSGDEAQTRSDGTDASRRYTAIESFDDMELREELLRGVYTFGFERPSAIQQRAIRPMADMQDIIAQSQSGTGKTACFSIGILQNVDTALAQCQACILAPTRELAAQTEKVTRALGEYLQVSTYTVVGGASTRACIERLRAGVHVVVGTPGRTLDMMTRGVLDCSYLRYLVLDEADEMLSKGFKEQIYDIFQLLPHSTRVALFSATMPPEVLDLTCKFMAADAVSVLVKRELQTLDGIKQYYVNVQRDDHKFGTLCDLYGSLSITQAMIFVNTRSRVEWLACRMHELDFTVSAIHSYMPQDERTLIIQQFRSGAARVLITTDVLARGIDVQQVNLVINYDLPHDVSNYIHRIGRAGRFGRKGTAINLLTTNDLHKAREIENYYSTVIEELPRNVAEL</sequence>
<reference evidence="14 15" key="1">
    <citation type="journal article" date="2024" name="Science">
        <title>Giant polyketide synthase enzymes in the biosynthesis of giant marine polyether toxins.</title>
        <authorList>
            <person name="Fallon T.R."/>
            <person name="Shende V.V."/>
            <person name="Wierzbicki I.H."/>
            <person name="Pendleton A.L."/>
            <person name="Watervoot N.F."/>
            <person name="Auber R.P."/>
            <person name="Gonzalez D.J."/>
            <person name="Wisecaver J.H."/>
            <person name="Moore B.S."/>
        </authorList>
    </citation>
    <scope>NUCLEOTIDE SEQUENCE [LARGE SCALE GENOMIC DNA]</scope>
    <source>
        <strain evidence="14 15">12B1</strain>
    </source>
</reference>
<dbReference type="InterPro" id="IPR001650">
    <property type="entry name" value="Helicase_C-like"/>
</dbReference>
<comment type="caution">
    <text evidence="14">The sequence shown here is derived from an EMBL/GenBank/DDBJ whole genome shotgun (WGS) entry which is preliminary data.</text>
</comment>
<keyword evidence="2 9" id="KW-0547">Nucleotide-binding</keyword>
<feature type="domain" description="DEAD-box RNA helicase Q" evidence="13">
    <location>
        <begin position="69"/>
        <end position="97"/>
    </location>
</feature>
<dbReference type="GO" id="GO:0005524">
    <property type="term" value="F:ATP binding"/>
    <property type="evidence" value="ECO:0007669"/>
    <property type="project" value="UniProtKB-KW"/>
</dbReference>
<dbReference type="PANTHER" id="PTHR47958">
    <property type="entry name" value="ATP-DEPENDENT RNA HELICASE DBP3"/>
    <property type="match status" value="1"/>
</dbReference>
<dbReference type="Gene3D" id="3.40.50.300">
    <property type="entry name" value="P-loop containing nucleotide triphosphate hydrolases"/>
    <property type="match status" value="2"/>
</dbReference>
<evidence type="ECO:0000256" key="10">
    <source>
        <dbReference type="SAM" id="MobiDB-lite"/>
    </source>
</evidence>
<keyword evidence="5 9" id="KW-0067">ATP-binding</keyword>
<dbReference type="PROSITE" id="PS51192">
    <property type="entry name" value="HELICASE_ATP_BIND_1"/>
    <property type="match status" value="1"/>
</dbReference>
<dbReference type="SMART" id="SM00490">
    <property type="entry name" value="HELICc"/>
    <property type="match status" value="1"/>
</dbReference>
<dbReference type="EMBL" id="JBGBPQ010000012">
    <property type="protein sequence ID" value="KAL1515156.1"/>
    <property type="molecule type" value="Genomic_DNA"/>
</dbReference>
<evidence type="ECO:0000256" key="4">
    <source>
        <dbReference type="ARBA" id="ARBA00022806"/>
    </source>
</evidence>
<organism evidence="14 15">
    <name type="scientific">Prymnesium parvum</name>
    <name type="common">Toxic golden alga</name>
    <dbReference type="NCBI Taxonomy" id="97485"/>
    <lineage>
        <taxon>Eukaryota</taxon>
        <taxon>Haptista</taxon>
        <taxon>Haptophyta</taxon>
        <taxon>Prymnesiophyceae</taxon>
        <taxon>Prymnesiales</taxon>
        <taxon>Prymnesiaceae</taxon>
        <taxon>Prymnesium</taxon>
    </lineage>
</organism>
<evidence type="ECO:0000259" key="13">
    <source>
        <dbReference type="PROSITE" id="PS51195"/>
    </source>
</evidence>
<dbReference type="Pfam" id="PF00270">
    <property type="entry name" value="DEAD"/>
    <property type="match status" value="1"/>
</dbReference>
<dbReference type="FunFam" id="3.40.50.300:FF:000031">
    <property type="entry name" value="Eukaryotic initiation factor 4A-III"/>
    <property type="match status" value="1"/>
</dbReference>
<dbReference type="InterPro" id="IPR011545">
    <property type="entry name" value="DEAD/DEAH_box_helicase_dom"/>
</dbReference>
<dbReference type="CDD" id="cd18787">
    <property type="entry name" value="SF2_C_DEAD"/>
    <property type="match status" value="1"/>
</dbReference>
<dbReference type="SUPFAM" id="SSF52540">
    <property type="entry name" value="P-loop containing nucleoside triphosphate hydrolases"/>
    <property type="match status" value="1"/>
</dbReference>
<comment type="catalytic activity">
    <reaction evidence="7">
        <text>ATP + H2O = ADP + phosphate + H(+)</text>
        <dbReference type="Rhea" id="RHEA:13065"/>
        <dbReference type="ChEBI" id="CHEBI:15377"/>
        <dbReference type="ChEBI" id="CHEBI:15378"/>
        <dbReference type="ChEBI" id="CHEBI:30616"/>
        <dbReference type="ChEBI" id="CHEBI:43474"/>
        <dbReference type="ChEBI" id="CHEBI:456216"/>
        <dbReference type="EC" id="3.6.4.13"/>
    </reaction>
</comment>
<keyword evidence="4 9" id="KW-0347">Helicase</keyword>
<evidence type="ECO:0000259" key="11">
    <source>
        <dbReference type="PROSITE" id="PS51192"/>
    </source>
</evidence>
<dbReference type="GO" id="GO:0003724">
    <property type="term" value="F:RNA helicase activity"/>
    <property type="evidence" value="ECO:0007669"/>
    <property type="project" value="UniProtKB-EC"/>
</dbReference>
<dbReference type="PROSITE" id="PS51195">
    <property type="entry name" value="Q_MOTIF"/>
    <property type="match status" value="1"/>
</dbReference>
<gene>
    <name evidence="14" type="ORF">AB1Y20_004217</name>
</gene>
<dbReference type="GO" id="GO:0003723">
    <property type="term" value="F:RNA binding"/>
    <property type="evidence" value="ECO:0007669"/>
    <property type="project" value="UniProtKB-KW"/>
</dbReference>
<evidence type="ECO:0000256" key="3">
    <source>
        <dbReference type="ARBA" id="ARBA00022801"/>
    </source>
</evidence>
<evidence type="ECO:0000256" key="2">
    <source>
        <dbReference type="ARBA" id="ARBA00022741"/>
    </source>
</evidence>
<dbReference type="AlphaFoldDB" id="A0AB34J7I6"/>
<evidence type="ECO:0000313" key="15">
    <source>
        <dbReference type="Proteomes" id="UP001515480"/>
    </source>
</evidence>
<feature type="compositionally biased region" description="Basic and acidic residues" evidence="10">
    <location>
        <begin position="52"/>
        <end position="63"/>
    </location>
</feature>
<dbReference type="FunFam" id="3.40.50.300:FF:000849">
    <property type="entry name" value="ATP-dependent RNA helicase DBP5"/>
    <property type="match status" value="1"/>
</dbReference>
<evidence type="ECO:0000256" key="8">
    <source>
        <dbReference type="PROSITE-ProRule" id="PRU00552"/>
    </source>
</evidence>
<evidence type="ECO:0000256" key="1">
    <source>
        <dbReference type="ARBA" id="ARBA00012552"/>
    </source>
</evidence>
<evidence type="ECO:0000256" key="9">
    <source>
        <dbReference type="RuleBase" id="RU000492"/>
    </source>
</evidence>
<dbReference type="InterPro" id="IPR014014">
    <property type="entry name" value="RNA_helicase_DEAD_Q_motif"/>
</dbReference>
<dbReference type="GO" id="GO:0016787">
    <property type="term" value="F:hydrolase activity"/>
    <property type="evidence" value="ECO:0007669"/>
    <property type="project" value="UniProtKB-KW"/>
</dbReference>
<evidence type="ECO:0000256" key="5">
    <source>
        <dbReference type="ARBA" id="ARBA00022840"/>
    </source>
</evidence>
<dbReference type="InterPro" id="IPR014001">
    <property type="entry name" value="Helicase_ATP-bd"/>
</dbReference>
<protein>
    <recommendedName>
        <fullName evidence="1">RNA helicase</fullName>
        <ecNumber evidence="1">3.6.4.13</ecNumber>
    </recommendedName>
</protein>
<feature type="domain" description="Helicase C-terminal" evidence="12">
    <location>
        <begin position="282"/>
        <end position="442"/>
    </location>
</feature>
<dbReference type="SMART" id="SM00487">
    <property type="entry name" value="DEXDc"/>
    <property type="match status" value="1"/>
</dbReference>
<feature type="compositionally biased region" description="Polar residues" evidence="10">
    <location>
        <begin position="1"/>
        <end position="10"/>
    </location>
</feature>
<evidence type="ECO:0000313" key="14">
    <source>
        <dbReference type="EMBL" id="KAL1515156.1"/>
    </source>
</evidence>